<dbReference type="Gene3D" id="3.40.50.720">
    <property type="entry name" value="NAD(P)-binding Rossmann-like Domain"/>
    <property type="match status" value="1"/>
</dbReference>
<dbReference type="FunFam" id="3.40.50.720:FF:000084">
    <property type="entry name" value="Short-chain dehydrogenase reductase"/>
    <property type="match status" value="1"/>
</dbReference>
<dbReference type="CDD" id="cd05233">
    <property type="entry name" value="SDR_c"/>
    <property type="match status" value="1"/>
</dbReference>
<dbReference type="InterPro" id="IPR002347">
    <property type="entry name" value="SDR_fam"/>
</dbReference>
<dbReference type="EMBL" id="CP001195">
    <property type="protein sequence ID" value="ACI59475.1"/>
    <property type="molecule type" value="Genomic_DNA"/>
</dbReference>
<dbReference type="Proteomes" id="UP000008330">
    <property type="component" value="Plasmid pRLG203"/>
</dbReference>
<dbReference type="KEGG" id="rlt:Rleg2_6085"/>
<evidence type="ECO:0000256" key="1">
    <source>
        <dbReference type="ARBA" id="ARBA00006484"/>
    </source>
</evidence>
<accession>A0ABF7QZ33</accession>
<gene>
    <name evidence="2" type="ordered locus">Rleg2_6085</name>
</gene>
<geneLocation type="plasmid" evidence="2 3">
    <name>pRLG203</name>
</geneLocation>
<evidence type="ECO:0000313" key="2">
    <source>
        <dbReference type="EMBL" id="ACI59475.1"/>
    </source>
</evidence>
<proteinExistence type="inferred from homology"/>
<reference evidence="2 3" key="1">
    <citation type="journal article" date="2010" name="Stand. Genomic Sci.">
        <title>Complete genome sequence of Rhizobium leguminosarum bv trifolii strain WSM2304, an effective microsymbiont of the South American clover Trifolium polymorphum.</title>
        <authorList>
            <person name="Reeve W."/>
            <person name="O'Hara G."/>
            <person name="Chain P."/>
            <person name="Ardley J."/>
            <person name="Brau L."/>
            <person name="Nandesena K."/>
            <person name="Tiwari R."/>
            <person name="Malfatti S."/>
            <person name="Kiss H."/>
            <person name="Lapidus A."/>
            <person name="Copeland A."/>
            <person name="Nolan M."/>
            <person name="Land M."/>
            <person name="Ivanova N."/>
            <person name="Mavromatis K."/>
            <person name="Markowitz V."/>
            <person name="Kyrpides N."/>
            <person name="Melino V."/>
            <person name="Denton M."/>
            <person name="Yates R."/>
            <person name="Howieson J."/>
        </authorList>
    </citation>
    <scope>NUCLEOTIDE SEQUENCE [LARGE SCALE GENOMIC DNA]</scope>
    <source>
        <strain evidence="2 3">WSM2304</strain>
    </source>
</reference>
<dbReference type="AlphaFoldDB" id="A0ABF7QZ33"/>
<comment type="similarity">
    <text evidence="1">Belongs to the short-chain dehydrogenases/reductases (SDR) family.</text>
</comment>
<dbReference type="SUPFAM" id="SSF51735">
    <property type="entry name" value="NAD(P)-binding Rossmann-fold domains"/>
    <property type="match status" value="1"/>
</dbReference>
<dbReference type="PANTHER" id="PTHR42760">
    <property type="entry name" value="SHORT-CHAIN DEHYDROGENASES/REDUCTASES FAMILY MEMBER"/>
    <property type="match status" value="1"/>
</dbReference>
<evidence type="ECO:0000313" key="3">
    <source>
        <dbReference type="Proteomes" id="UP000008330"/>
    </source>
</evidence>
<dbReference type="InterPro" id="IPR036291">
    <property type="entry name" value="NAD(P)-bd_dom_sf"/>
</dbReference>
<dbReference type="Pfam" id="PF13561">
    <property type="entry name" value="adh_short_C2"/>
    <property type="match status" value="1"/>
</dbReference>
<keyword evidence="3" id="KW-1185">Reference proteome</keyword>
<keyword evidence="2" id="KW-0614">Plasmid</keyword>
<dbReference type="PROSITE" id="PS00061">
    <property type="entry name" value="ADH_SHORT"/>
    <property type="match status" value="1"/>
</dbReference>
<sequence length="260" mass="27639">MPMSHASNLEQVHAIVTGAASGIGRATAAALLEEGWSVLAIDRNIVALEGLRQEFAGSQALSIYGIDLSEIKEIERFIDDLPHAIQIRGLVCCAARGDKTGFLDITNDQIRSIFELNFFSTFSLCQAVARRMIKAGGGSIVNITSTSGLRANAGRSAYGSSKAAVELLSKIMAVELAPFNVRVNTLAPGPTLTKMAAHLHAGPERQRLLDKVPQGRYGMPAEIAQGIVYLLDSKRSSFVTGHTLCVDGGMAAAGSFEPIR</sequence>
<protein>
    <submittedName>
        <fullName evidence="2">Short-chain dehydrogenase/reductase SDR</fullName>
    </submittedName>
</protein>
<name>A0ABF7QZ33_RHILW</name>
<organism evidence="2 3">
    <name type="scientific">Rhizobium leguminosarum bv. trifolii (strain WSM2304)</name>
    <dbReference type="NCBI Taxonomy" id="395492"/>
    <lineage>
        <taxon>Bacteria</taxon>
        <taxon>Pseudomonadati</taxon>
        <taxon>Pseudomonadota</taxon>
        <taxon>Alphaproteobacteria</taxon>
        <taxon>Hyphomicrobiales</taxon>
        <taxon>Rhizobiaceae</taxon>
        <taxon>Rhizobium/Agrobacterium group</taxon>
        <taxon>Rhizobium</taxon>
    </lineage>
</organism>
<dbReference type="InterPro" id="IPR020904">
    <property type="entry name" value="Sc_DH/Rdtase_CS"/>
</dbReference>
<dbReference type="PRINTS" id="PR00081">
    <property type="entry name" value="GDHRDH"/>
</dbReference>